<keyword evidence="2 5" id="KW-0812">Transmembrane</keyword>
<evidence type="ECO:0000313" key="7">
    <source>
        <dbReference type="EMBL" id="KAF2904631.1"/>
    </source>
</evidence>
<dbReference type="Proteomes" id="UP000801492">
    <property type="component" value="Unassembled WGS sequence"/>
</dbReference>
<protein>
    <recommendedName>
        <fullName evidence="6">Major facilitator superfamily (MFS) profile domain-containing protein</fullName>
    </recommendedName>
</protein>
<keyword evidence="3 5" id="KW-1133">Transmembrane helix</keyword>
<sequence length="345" mass="39230">MNLLCDPPYNQMFYFVNAGYIFGYIMYGIFADIYGRKKALLATLPLSVTGSILVALTSNYWIMYASTFFMSVGTKGASNVGITLFLELVHYKIRMFAIVLIRFGFCMGTYIKALAHFEPHFTTKFFQWVIVVVLLLPVSTFWLLPESPHWLLCRKDWKSMVKVLNDLNHPNIITDIPEKTPVAPTPLKQIFKILFKPAFRKKLFLGAFLFSITFFIYYKETMRILEAFDSEFNFSIVRGTCLVVNLALVPIFLKRISRPMCICWCLLILALFYCAATIYSSYTIFQSIATCICLIMAQNATLVNHLLILETFPTRVRASAAGICRALGIITVSLTTTVVNVADLN</sequence>
<feature type="transmembrane region" description="Helical" evidence="5">
    <location>
        <begin position="12"/>
        <end position="30"/>
    </location>
</feature>
<name>A0A8K0DI45_IGNLU</name>
<accession>A0A8K0DI45</accession>
<feature type="non-terminal residue" evidence="7">
    <location>
        <position position="345"/>
    </location>
</feature>
<feature type="domain" description="Major facilitator superfamily (MFS) profile" evidence="6">
    <location>
        <begin position="1"/>
        <end position="345"/>
    </location>
</feature>
<dbReference type="SUPFAM" id="SSF103473">
    <property type="entry name" value="MFS general substrate transporter"/>
    <property type="match status" value="1"/>
</dbReference>
<dbReference type="Gene3D" id="1.20.1250.20">
    <property type="entry name" value="MFS general substrate transporter like domains"/>
    <property type="match status" value="1"/>
</dbReference>
<keyword evidence="8" id="KW-1185">Reference proteome</keyword>
<dbReference type="AlphaFoldDB" id="A0A8K0DI45"/>
<feature type="transmembrane region" description="Helical" evidence="5">
    <location>
        <begin position="285"/>
        <end position="308"/>
    </location>
</feature>
<feature type="transmembrane region" description="Helical" evidence="5">
    <location>
        <begin position="320"/>
        <end position="342"/>
    </location>
</feature>
<keyword evidence="4 5" id="KW-0472">Membrane</keyword>
<gene>
    <name evidence="7" type="ORF">ILUMI_01547</name>
</gene>
<evidence type="ECO:0000313" key="8">
    <source>
        <dbReference type="Proteomes" id="UP000801492"/>
    </source>
</evidence>
<proteinExistence type="predicted"/>
<feature type="transmembrane region" description="Helical" evidence="5">
    <location>
        <begin position="93"/>
        <end position="113"/>
    </location>
</feature>
<evidence type="ECO:0000256" key="3">
    <source>
        <dbReference type="ARBA" id="ARBA00022989"/>
    </source>
</evidence>
<comment type="caution">
    <text evidence="7">The sequence shown here is derived from an EMBL/GenBank/DDBJ whole genome shotgun (WGS) entry which is preliminary data.</text>
</comment>
<organism evidence="7 8">
    <name type="scientific">Ignelater luminosus</name>
    <name type="common">Cucubano</name>
    <name type="synonym">Pyrophorus luminosus</name>
    <dbReference type="NCBI Taxonomy" id="2038154"/>
    <lineage>
        <taxon>Eukaryota</taxon>
        <taxon>Metazoa</taxon>
        <taxon>Ecdysozoa</taxon>
        <taxon>Arthropoda</taxon>
        <taxon>Hexapoda</taxon>
        <taxon>Insecta</taxon>
        <taxon>Pterygota</taxon>
        <taxon>Neoptera</taxon>
        <taxon>Endopterygota</taxon>
        <taxon>Coleoptera</taxon>
        <taxon>Polyphaga</taxon>
        <taxon>Elateriformia</taxon>
        <taxon>Elateroidea</taxon>
        <taxon>Elateridae</taxon>
        <taxon>Agrypninae</taxon>
        <taxon>Pyrophorini</taxon>
        <taxon>Ignelater</taxon>
    </lineage>
</organism>
<dbReference type="PANTHER" id="PTHR24064">
    <property type="entry name" value="SOLUTE CARRIER FAMILY 22 MEMBER"/>
    <property type="match status" value="1"/>
</dbReference>
<dbReference type="InterPro" id="IPR036259">
    <property type="entry name" value="MFS_trans_sf"/>
</dbReference>
<dbReference type="OrthoDB" id="6769688at2759"/>
<evidence type="ECO:0000256" key="1">
    <source>
        <dbReference type="ARBA" id="ARBA00004141"/>
    </source>
</evidence>
<dbReference type="InterPro" id="IPR011701">
    <property type="entry name" value="MFS"/>
</dbReference>
<evidence type="ECO:0000259" key="6">
    <source>
        <dbReference type="PROSITE" id="PS50850"/>
    </source>
</evidence>
<feature type="transmembrane region" description="Helical" evidence="5">
    <location>
        <begin position="260"/>
        <end position="279"/>
    </location>
</feature>
<feature type="transmembrane region" description="Helical" evidence="5">
    <location>
        <begin position="232"/>
        <end position="253"/>
    </location>
</feature>
<evidence type="ECO:0000256" key="2">
    <source>
        <dbReference type="ARBA" id="ARBA00022692"/>
    </source>
</evidence>
<dbReference type="InterPro" id="IPR020846">
    <property type="entry name" value="MFS_dom"/>
</dbReference>
<reference evidence="7" key="1">
    <citation type="submission" date="2019-08" db="EMBL/GenBank/DDBJ databases">
        <title>The genome of the North American firefly Photinus pyralis.</title>
        <authorList>
            <consortium name="Photinus pyralis genome working group"/>
            <person name="Fallon T.R."/>
            <person name="Sander Lower S.E."/>
            <person name="Weng J.-K."/>
        </authorList>
    </citation>
    <scope>NUCLEOTIDE SEQUENCE</scope>
    <source>
        <strain evidence="7">TRF0915ILg1</strain>
        <tissue evidence="7">Whole body</tissue>
    </source>
</reference>
<dbReference type="EMBL" id="VTPC01000721">
    <property type="protein sequence ID" value="KAF2904631.1"/>
    <property type="molecule type" value="Genomic_DNA"/>
</dbReference>
<evidence type="ECO:0000256" key="4">
    <source>
        <dbReference type="ARBA" id="ARBA00023136"/>
    </source>
</evidence>
<feature type="transmembrane region" description="Helical" evidence="5">
    <location>
        <begin position="203"/>
        <end position="220"/>
    </location>
</feature>
<evidence type="ECO:0000256" key="5">
    <source>
        <dbReference type="SAM" id="Phobius"/>
    </source>
</evidence>
<feature type="transmembrane region" description="Helical" evidence="5">
    <location>
        <begin position="125"/>
        <end position="144"/>
    </location>
</feature>
<dbReference type="GO" id="GO:0016020">
    <property type="term" value="C:membrane"/>
    <property type="evidence" value="ECO:0007669"/>
    <property type="project" value="UniProtKB-SubCell"/>
</dbReference>
<comment type="subcellular location">
    <subcellularLocation>
        <location evidence="1">Membrane</location>
        <topology evidence="1">Multi-pass membrane protein</topology>
    </subcellularLocation>
</comment>
<dbReference type="PROSITE" id="PS50850">
    <property type="entry name" value="MFS"/>
    <property type="match status" value="1"/>
</dbReference>
<feature type="transmembrane region" description="Helical" evidence="5">
    <location>
        <begin position="39"/>
        <end position="62"/>
    </location>
</feature>
<dbReference type="GO" id="GO:0022857">
    <property type="term" value="F:transmembrane transporter activity"/>
    <property type="evidence" value="ECO:0007669"/>
    <property type="project" value="InterPro"/>
</dbReference>
<dbReference type="Pfam" id="PF07690">
    <property type="entry name" value="MFS_1"/>
    <property type="match status" value="1"/>
</dbReference>